<comment type="caution">
    <text evidence="3">The sequence shown here is derived from an EMBL/GenBank/DDBJ whole genome shotgun (WGS) entry which is preliminary data.</text>
</comment>
<dbReference type="CDD" id="cd06257">
    <property type="entry name" value="DnaJ"/>
    <property type="match status" value="1"/>
</dbReference>
<dbReference type="SMART" id="SM00271">
    <property type="entry name" value="DnaJ"/>
    <property type="match status" value="1"/>
</dbReference>
<evidence type="ECO:0000259" key="2">
    <source>
        <dbReference type="PROSITE" id="PS50076"/>
    </source>
</evidence>
<gene>
    <name evidence="3" type="ORF">B0A49_07331</name>
</gene>
<evidence type="ECO:0000313" key="4">
    <source>
        <dbReference type="Proteomes" id="UP000308768"/>
    </source>
</evidence>
<accession>A0A4U0WI88</accession>
<evidence type="ECO:0000256" key="1">
    <source>
        <dbReference type="SAM" id="MobiDB-lite"/>
    </source>
</evidence>
<dbReference type="FunFam" id="1.10.287.110:FF:000048">
    <property type="entry name" value="DnaJ family protein"/>
    <property type="match status" value="1"/>
</dbReference>
<dbReference type="GO" id="GO:0030544">
    <property type="term" value="F:Hsp70 protein binding"/>
    <property type="evidence" value="ECO:0007669"/>
    <property type="project" value="InterPro"/>
</dbReference>
<reference evidence="3 4" key="1">
    <citation type="submission" date="2017-03" db="EMBL/GenBank/DDBJ databases">
        <title>Genomes of endolithic fungi from Antarctica.</title>
        <authorList>
            <person name="Coleine C."/>
            <person name="Masonjones S."/>
            <person name="Stajich J.E."/>
        </authorList>
    </citation>
    <scope>NUCLEOTIDE SEQUENCE [LARGE SCALE GENOMIC DNA]</scope>
    <source>
        <strain evidence="3 4">CCFEE 5187</strain>
    </source>
</reference>
<evidence type="ECO:0000313" key="3">
    <source>
        <dbReference type="EMBL" id="TKA62347.1"/>
    </source>
</evidence>
<keyword evidence="4" id="KW-1185">Reference proteome</keyword>
<dbReference type="AlphaFoldDB" id="A0A4U0WI88"/>
<dbReference type="InterPro" id="IPR001623">
    <property type="entry name" value="DnaJ_domain"/>
</dbReference>
<feature type="domain" description="J" evidence="2">
    <location>
        <begin position="6"/>
        <end position="71"/>
    </location>
</feature>
<name>A0A4U0WI88_9PEZI</name>
<dbReference type="STRING" id="331657.A0A4U0WI88"/>
<proteinExistence type="predicted"/>
<dbReference type="SUPFAM" id="SSF46565">
    <property type="entry name" value="Chaperone J-domain"/>
    <property type="match status" value="1"/>
</dbReference>
<feature type="region of interest" description="Disordered" evidence="1">
    <location>
        <begin position="25"/>
        <end position="44"/>
    </location>
</feature>
<dbReference type="InterPro" id="IPR018253">
    <property type="entry name" value="DnaJ_domain_CS"/>
</dbReference>
<dbReference type="PROSITE" id="PS50076">
    <property type="entry name" value="DNAJ_2"/>
    <property type="match status" value="1"/>
</dbReference>
<dbReference type="InterPro" id="IPR036869">
    <property type="entry name" value="J_dom_sf"/>
</dbReference>
<dbReference type="OrthoDB" id="550424at2759"/>
<organism evidence="3 4">
    <name type="scientific">Cryomyces minteri</name>
    <dbReference type="NCBI Taxonomy" id="331657"/>
    <lineage>
        <taxon>Eukaryota</taxon>
        <taxon>Fungi</taxon>
        <taxon>Dikarya</taxon>
        <taxon>Ascomycota</taxon>
        <taxon>Pezizomycotina</taxon>
        <taxon>Dothideomycetes</taxon>
        <taxon>Dothideomycetes incertae sedis</taxon>
        <taxon>Cryomyces</taxon>
    </lineage>
</organism>
<sequence length="154" mass="16699">MVRETKFYDILGVSPDASEAQLKSAYKKGALKHHPDKNQHNPEAAEKFKDLSTAYEVLSDPQKRQVYDQYGEQGLEQGGAGGGGMAAEDLFAQFFGGGGGGFGGMFGGGMRDQGPKKARPIQHVHKVSLEDIYRGKVSKLALQRSVVTATVRRQ</sequence>
<protein>
    <recommendedName>
        <fullName evidence="2">J domain-containing protein</fullName>
    </recommendedName>
</protein>
<dbReference type="GO" id="GO:0006457">
    <property type="term" value="P:protein folding"/>
    <property type="evidence" value="ECO:0007669"/>
    <property type="project" value="InterPro"/>
</dbReference>
<feature type="compositionally biased region" description="Basic residues" evidence="1">
    <location>
        <begin position="25"/>
        <end position="35"/>
    </location>
</feature>
<dbReference type="Proteomes" id="UP000308768">
    <property type="component" value="Unassembled WGS sequence"/>
</dbReference>
<dbReference type="Gene3D" id="2.60.260.20">
    <property type="entry name" value="Urease metallochaperone UreE, N-terminal domain"/>
    <property type="match status" value="1"/>
</dbReference>
<dbReference type="PROSITE" id="PS00636">
    <property type="entry name" value="DNAJ_1"/>
    <property type="match status" value="1"/>
</dbReference>
<dbReference type="InterPro" id="IPR044713">
    <property type="entry name" value="DNJA1/2-like"/>
</dbReference>
<dbReference type="PANTHER" id="PTHR43888">
    <property type="entry name" value="DNAJ-LIKE-2, ISOFORM A-RELATED"/>
    <property type="match status" value="1"/>
</dbReference>
<dbReference type="Pfam" id="PF00226">
    <property type="entry name" value="DnaJ"/>
    <property type="match status" value="1"/>
</dbReference>
<dbReference type="EMBL" id="NAJN01001580">
    <property type="protein sequence ID" value="TKA62347.1"/>
    <property type="molecule type" value="Genomic_DNA"/>
</dbReference>
<dbReference type="Gene3D" id="1.10.287.110">
    <property type="entry name" value="DnaJ domain"/>
    <property type="match status" value="1"/>
</dbReference>
<dbReference type="PRINTS" id="PR00625">
    <property type="entry name" value="JDOMAIN"/>
</dbReference>